<name>A3UAK7_CROAH</name>
<dbReference type="Proteomes" id="UP000002297">
    <property type="component" value="Chromosome"/>
</dbReference>
<proteinExistence type="predicted"/>
<keyword evidence="3" id="KW-1185">Reference proteome</keyword>
<reference evidence="2 3" key="1">
    <citation type="journal article" date="2010" name="J. Bacteriol.">
        <title>The complete genome sequence of Croceibacter atlanticus HTCC2559T.</title>
        <authorList>
            <person name="Oh H.M."/>
            <person name="Kang I."/>
            <person name="Ferriera S."/>
            <person name="Giovannoni S.J."/>
            <person name="Cho J.C."/>
        </authorList>
    </citation>
    <scope>NUCLEOTIDE SEQUENCE [LARGE SCALE GENOMIC DNA]</scope>
    <source>
        <strain evidence="3">ATCC BAA-628 / HTCC2559 / KCTC 12090</strain>
    </source>
</reference>
<dbReference type="EMBL" id="CP002046">
    <property type="protein sequence ID" value="EAP86843.1"/>
    <property type="molecule type" value="Genomic_DNA"/>
</dbReference>
<dbReference type="eggNOG" id="ENOG5032XXH">
    <property type="taxonomic scope" value="Bacteria"/>
</dbReference>
<dbReference type="Pfam" id="PF19765">
    <property type="entry name" value="DUF6252"/>
    <property type="match status" value="1"/>
</dbReference>
<organism evidence="2 3">
    <name type="scientific">Croceibacter atlanticus (strain ATCC BAA-628 / JCM 21780 / CIP 108009 / IAM 15332 / KCTC 12090 / HTCC2559)</name>
    <dbReference type="NCBI Taxonomy" id="216432"/>
    <lineage>
        <taxon>Bacteria</taxon>
        <taxon>Pseudomonadati</taxon>
        <taxon>Bacteroidota</taxon>
        <taxon>Flavobacteriia</taxon>
        <taxon>Flavobacteriales</taxon>
        <taxon>Flavobacteriaceae</taxon>
        <taxon>Croceibacter</taxon>
    </lineage>
</organism>
<dbReference type="STRING" id="216432.CA2559_12423"/>
<dbReference type="AlphaFoldDB" id="A3UAK7"/>
<sequence>MFVMTKKHMMKHLLNLKCILIALIVVSFSACENEPLEGEFAASGGANLTCEQAAQATVSAGLALSDATTENVDQLCNTYSLAIEQQITSCGDETGVLQQLLDSIEDCSAFVGGGGSTSGIFDFDIVDGDAFEGVSISAVSNEDGLLVDATVGTRQAGFQIFNPVQGTTYDLSDPDQAILLYDTDISNEESDVFFAISGSLTLSTYNTNTNIAGGSFSGVMQEFFTESTITVENGIFQNIEFSVEEPVNSCTATIDGAGFNASLFPVVFVQETIQVTFDDDMGRQIRIIFPDNITEGTYDLAATPEIYSATYTESDVDYTGVENSGSIVITNVENDVVTGSFNFDVVNDGDPEDVIVITSGEFVIDVSF</sequence>
<accession>A3UAK7</accession>
<evidence type="ECO:0000256" key="1">
    <source>
        <dbReference type="SAM" id="SignalP"/>
    </source>
</evidence>
<protein>
    <submittedName>
        <fullName evidence="2">Uncharacterized protein</fullName>
    </submittedName>
</protein>
<dbReference type="HOGENOM" id="CLU_751679_0_0_10"/>
<keyword evidence="1" id="KW-0732">Signal</keyword>
<feature type="chain" id="PRO_5002660647" evidence="1">
    <location>
        <begin position="33"/>
        <end position="368"/>
    </location>
</feature>
<evidence type="ECO:0000313" key="2">
    <source>
        <dbReference type="EMBL" id="EAP86843.1"/>
    </source>
</evidence>
<dbReference type="InterPro" id="IPR046219">
    <property type="entry name" value="DUF6252"/>
</dbReference>
<gene>
    <name evidence="2" type="ordered locus">CA2559_12423</name>
</gene>
<evidence type="ECO:0000313" key="3">
    <source>
        <dbReference type="Proteomes" id="UP000002297"/>
    </source>
</evidence>
<dbReference type="PROSITE" id="PS51257">
    <property type="entry name" value="PROKAR_LIPOPROTEIN"/>
    <property type="match status" value="1"/>
</dbReference>
<feature type="signal peptide" evidence="1">
    <location>
        <begin position="1"/>
        <end position="32"/>
    </location>
</feature>
<dbReference type="KEGG" id="cat:CA2559_12423"/>